<dbReference type="InterPro" id="IPR021737">
    <property type="entry name" value="Phage_phiKZ_Orf197"/>
</dbReference>
<name>A0A0P1G231_9RHOB</name>
<organism evidence="2 3">
    <name type="scientific">Tritonibacter multivorans</name>
    <dbReference type="NCBI Taxonomy" id="928856"/>
    <lineage>
        <taxon>Bacteria</taxon>
        <taxon>Pseudomonadati</taxon>
        <taxon>Pseudomonadota</taxon>
        <taxon>Alphaproteobacteria</taxon>
        <taxon>Rhodobacterales</taxon>
        <taxon>Paracoccaceae</taxon>
        <taxon>Tritonibacter</taxon>
    </lineage>
</organism>
<evidence type="ECO:0008006" key="4">
    <source>
        <dbReference type="Google" id="ProtNLM"/>
    </source>
</evidence>
<keyword evidence="3" id="KW-1185">Reference proteome</keyword>
<accession>A0A0P1G231</accession>
<feature type="transmembrane region" description="Helical" evidence="1">
    <location>
        <begin position="57"/>
        <end position="82"/>
    </location>
</feature>
<dbReference type="Pfam" id="PF11750">
    <property type="entry name" value="DUF3307"/>
    <property type="match status" value="1"/>
</dbReference>
<dbReference type="Proteomes" id="UP000052022">
    <property type="component" value="Unassembled WGS sequence"/>
</dbReference>
<reference evidence="2 3" key="1">
    <citation type="submission" date="2015-09" db="EMBL/GenBank/DDBJ databases">
        <authorList>
            <consortium name="Swine Surveillance"/>
        </authorList>
    </citation>
    <scope>NUCLEOTIDE SEQUENCE [LARGE SCALE GENOMIC DNA]</scope>
    <source>
        <strain evidence="2 3">CECT 7557</strain>
    </source>
</reference>
<keyword evidence="1" id="KW-0812">Transmembrane</keyword>
<evidence type="ECO:0000256" key="1">
    <source>
        <dbReference type="SAM" id="Phobius"/>
    </source>
</evidence>
<dbReference type="AlphaFoldDB" id="A0A0P1G231"/>
<dbReference type="EMBL" id="CYSD01000012">
    <property type="protein sequence ID" value="CUH75816.1"/>
    <property type="molecule type" value="Genomic_DNA"/>
</dbReference>
<gene>
    <name evidence="2" type="ORF">TRM7557_00572</name>
</gene>
<dbReference type="RefSeq" id="WP_058288698.1">
    <property type="nucleotide sequence ID" value="NZ_CYSD01000012.1"/>
</dbReference>
<sequence>MPEHVAAVLLLIFLLEAKHMFADFYLQTAKMLAGRCSYLHWGRAQHAAVHAVGSVLVYFFIGLLFGCPLWVMFLIPALEWVVHYHIDYWKGWHTHCKQLDPSQGAFWRAVGFDQFLHHVTYIGMAGLWATGFAQ</sequence>
<keyword evidence="1" id="KW-0472">Membrane</keyword>
<evidence type="ECO:0000313" key="2">
    <source>
        <dbReference type="EMBL" id="CUH75816.1"/>
    </source>
</evidence>
<keyword evidence="1" id="KW-1133">Transmembrane helix</keyword>
<dbReference type="OrthoDB" id="558011at2"/>
<protein>
    <recommendedName>
        <fullName evidence="4">DUF3307 domain-containing protein</fullName>
    </recommendedName>
</protein>
<evidence type="ECO:0000313" key="3">
    <source>
        <dbReference type="Proteomes" id="UP000052022"/>
    </source>
</evidence>
<proteinExistence type="predicted"/>